<accession>A0ABN8MYC5</accession>
<dbReference type="Pfam" id="PF13499">
    <property type="entry name" value="EF-hand_7"/>
    <property type="match status" value="1"/>
</dbReference>
<evidence type="ECO:0000259" key="3">
    <source>
        <dbReference type="PROSITE" id="PS50222"/>
    </source>
</evidence>
<dbReference type="InterPro" id="IPR002048">
    <property type="entry name" value="EF_hand_dom"/>
</dbReference>
<evidence type="ECO:0000256" key="1">
    <source>
        <dbReference type="ARBA" id="ARBA00022723"/>
    </source>
</evidence>
<keyword evidence="5" id="KW-1185">Reference proteome</keyword>
<protein>
    <recommendedName>
        <fullName evidence="3">EF-hand domain-containing protein</fullName>
    </recommendedName>
</protein>
<gene>
    <name evidence="4" type="ORF">PEVE_00039637</name>
</gene>
<dbReference type="Proteomes" id="UP001159427">
    <property type="component" value="Unassembled WGS sequence"/>
</dbReference>
<dbReference type="InterPro" id="IPR011992">
    <property type="entry name" value="EF-hand-dom_pair"/>
</dbReference>
<name>A0ABN8MYC5_9CNID</name>
<evidence type="ECO:0000313" key="5">
    <source>
        <dbReference type="Proteomes" id="UP001159427"/>
    </source>
</evidence>
<dbReference type="SUPFAM" id="SSF47473">
    <property type="entry name" value="EF-hand"/>
    <property type="match status" value="1"/>
</dbReference>
<evidence type="ECO:0000313" key="4">
    <source>
        <dbReference type="EMBL" id="CAH3036018.1"/>
    </source>
</evidence>
<feature type="domain" description="EF-hand" evidence="3">
    <location>
        <begin position="114"/>
        <end position="149"/>
    </location>
</feature>
<organism evidence="4 5">
    <name type="scientific">Porites evermanni</name>
    <dbReference type="NCBI Taxonomy" id="104178"/>
    <lineage>
        <taxon>Eukaryota</taxon>
        <taxon>Metazoa</taxon>
        <taxon>Cnidaria</taxon>
        <taxon>Anthozoa</taxon>
        <taxon>Hexacorallia</taxon>
        <taxon>Scleractinia</taxon>
        <taxon>Fungiina</taxon>
        <taxon>Poritidae</taxon>
        <taxon>Porites</taxon>
    </lineage>
</organism>
<evidence type="ECO:0000256" key="2">
    <source>
        <dbReference type="ARBA" id="ARBA00022737"/>
    </source>
</evidence>
<reference evidence="4 5" key="1">
    <citation type="submission" date="2022-05" db="EMBL/GenBank/DDBJ databases">
        <authorList>
            <consortium name="Genoscope - CEA"/>
            <person name="William W."/>
        </authorList>
    </citation>
    <scope>NUCLEOTIDE SEQUENCE [LARGE SCALE GENOMIC DNA]</scope>
</reference>
<dbReference type="EMBL" id="CALNXI010000700">
    <property type="protein sequence ID" value="CAH3036018.1"/>
    <property type="molecule type" value="Genomic_DNA"/>
</dbReference>
<comment type="caution">
    <text evidence="4">The sequence shown here is derived from an EMBL/GenBank/DDBJ whole genome shotgun (WGS) entry which is preliminary data.</text>
</comment>
<sequence>MTGSTCSLNNIFDKSVNGLQGTGASLAGEEEVRELEANSNFSTKEIPKLMKRFARYDPDGRNGGITLKQFLDIPEISSNPIMPKVASAHLDSRSRKITYRSFINMLSRLSPRNSLDDRKQFAFQVLDTDGNGQLTYRALFSLFRMVTGPVLTDDQVLELIAGILSRTNLQQDSKVSFEEFTNIVSDDEIEQIFTVELQLP</sequence>
<dbReference type="Gene3D" id="1.10.238.10">
    <property type="entry name" value="EF-hand"/>
    <property type="match status" value="1"/>
</dbReference>
<keyword evidence="2" id="KW-0677">Repeat</keyword>
<proteinExistence type="predicted"/>
<dbReference type="PROSITE" id="PS50222">
    <property type="entry name" value="EF_HAND_2"/>
    <property type="match status" value="1"/>
</dbReference>
<dbReference type="PANTHER" id="PTHR45942">
    <property type="entry name" value="PROTEIN PHOSPATASE 3 REGULATORY SUBUNIT B ALPHA ISOFORM TYPE 1"/>
    <property type="match status" value="1"/>
</dbReference>
<keyword evidence="1" id="KW-0479">Metal-binding</keyword>